<accession>A0A8J8NZN2</accession>
<gene>
    <name evidence="3" type="ORF">FGO68_gene17164</name>
</gene>
<dbReference type="GO" id="GO:0030001">
    <property type="term" value="P:metal ion transport"/>
    <property type="evidence" value="ECO:0007669"/>
    <property type="project" value="TreeGrafter"/>
</dbReference>
<keyword evidence="2" id="KW-1133">Transmembrane helix</keyword>
<reference evidence="3" key="1">
    <citation type="submission" date="2019-06" db="EMBL/GenBank/DDBJ databases">
        <authorList>
            <person name="Zheng W."/>
        </authorList>
    </citation>
    <scope>NUCLEOTIDE SEQUENCE</scope>
    <source>
        <strain evidence="3">QDHG01</strain>
    </source>
</reference>
<protein>
    <submittedName>
        <fullName evidence="3">Uncharacterized protein</fullName>
    </submittedName>
</protein>
<dbReference type="EMBL" id="RRYP01002500">
    <property type="protein sequence ID" value="TNV84706.1"/>
    <property type="molecule type" value="Genomic_DNA"/>
</dbReference>
<feature type="transmembrane region" description="Helical" evidence="2">
    <location>
        <begin position="154"/>
        <end position="177"/>
    </location>
</feature>
<evidence type="ECO:0000313" key="4">
    <source>
        <dbReference type="Proteomes" id="UP000785679"/>
    </source>
</evidence>
<dbReference type="OrthoDB" id="418484at2759"/>
<keyword evidence="2" id="KW-0472">Membrane</keyword>
<sequence length="867" mass="99355">MVADWILAIMYGGALCYLMLGLHMNMHKMIEAIDHITSSIRSISTRVEGTGLTKKTMVRVWNKAVANSSLVPIAINAPIFLIMGIEGVKFSQETQSQGGFEQNTQVESHQIGPSILLGQLAINGILYTSLIIVFTQREPSQTIKNHLKLQNRMLYYLFLTLTCLSFLWQILIVSVFSPGVIEFWEVLVTLLSIPIPQIVASYIVDRINSKGQEVQEGNHDESSIVRLAPEEEEEEAGMGKSGKKFEIDRLQSHSYDPIDFFRVLIAEKKGLPVGSYDDKRKRSDMRAILKRQFGHEDIEKVSYSQLATFIESEPLVKWLTYRNWLTSEYFMKRRQVVDRFMYQQQETKESQVRDVPLNKYFCFGALEYHYHTNNTQMDISVVNKRKINAIVGVRMVRYNFLIPPSVDDERTPFFERVLEMRRDLPRCIVTIPLHKLFKTMVKPDFEIHLELFDPVGQHQYLSEDSKTKLIAKPVEFVSVIGLVESRKEVHRGEMSTDIRLERKQGFKGDLEVKYRIVEIQGNSIDDDNDFELETGMIEFKTNEMRIIHQFKLNVTQKKLTESERQIRVDQKKLAIILTQVQTSDSLLEARLNTRTICFIDKVDRDLKQELKQQRLDLVLQSVEEEALPTWLQLIKESASLYPKYYSQDSSVDSISLKTAALYYLALPWRVILAVVVPPLGFLSGWLTLLMAIVANGFFGAMIIEVGRLFGCVTGLGVVSTGNVVIALGLTLPTLFAAYQTRLTSADEQLLSIHASHAPALSTCFGLYYLILTLQETSAKIEMKQGLPEFKLSSEFTLEITLNLCMCFGLYALCHVLIIMRRKRLGTELKQTMEEVKRQWRILLHPGVMLAIWLLYILLTATILRKEV</sequence>
<keyword evidence="1" id="KW-0813">Transport</keyword>
<feature type="transmembrane region" description="Helical" evidence="2">
    <location>
        <begin position="799"/>
        <end position="820"/>
    </location>
</feature>
<feature type="transmembrane region" description="Helical" evidence="2">
    <location>
        <begin position="6"/>
        <end position="24"/>
    </location>
</feature>
<dbReference type="GO" id="GO:0016020">
    <property type="term" value="C:membrane"/>
    <property type="evidence" value="ECO:0007669"/>
    <property type="project" value="TreeGrafter"/>
</dbReference>
<dbReference type="PANTHER" id="PTHR11878">
    <property type="entry name" value="SODIUM/CALCIUM EXCHANGER"/>
    <property type="match status" value="1"/>
</dbReference>
<dbReference type="AlphaFoldDB" id="A0A8J8NZN2"/>
<keyword evidence="4" id="KW-1185">Reference proteome</keyword>
<name>A0A8J8NZN2_HALGN</name>
<evidence type="ECO:0000313" key="3">
    <source>
        <dbReference type="EMBL" id="TNV84706.1"/>
    </source>
</evidence>
<keyword evidence="2" id="KW-0812">Transmembrane</keyword>
<dbReference type="PANTHER" id="PTHR11878:SF65">
    <property type="entry name" value="NA_CA-EXCHANGE PROTEIN, ISOFORM G"/>
    <property type="match status" value="1"/>
</dbReference>
<feature type="transmembrane region" description="Helical" evidence="2">
    <location>
        <begin position="715"/>
        <end position="738"/>
    </location>
</feature>
<dbReference type="Proteomes" id="UP000785679">
    <property type="component" value="Unassembled WGS sequence"/>
</dbReference>
<proteinExistence type="predicted"/>
<organism evidence="3 4">
    <name type="scientific">Halteria grandinella</name>
    <dbReference type="NCBI Taxonomy" id="5974"/>
    <lineage>
        <taxon>Eukaryota</taxon>
        <taxon>Sar</taxon>
        <taxon>Alveolata</taxon>
        <taxon>Ciliophora</taxon>
        <taxon>Intramacronucleata</taxon>
        <taxon>Spirotrichea</taxon>
        <taxon>Stichotrichia</taxon>
        <taxon>Sporadotrichida</taxon>
        <taxon>Halteriidae</taxon>
        <taxon>Halteria</taxon>
    </lineage>
</organism>
<feature type="transmembrane region" description="Helical" evidence="2">
    <location>
        <begin position="115"/>
        <end position="134"/>
    </location>
</feature>
<feature type="transmembrane region" description="Helical" evidence="2">
    <location>
        <begin position="841"/>
        <end position="863"/>
    </location>
</feature>
<feature type="transmembrane region" description="Helical" evidence="2">
    <location>
        <begin position="64"/>
        <end position="85"/>
    </location>
</feature>
<evidence type="ECO:0000256" key="2">
    <source>
        <dbReference type="SAM" id="Phobius"/>
    </source>
</evidence>
<dbReference type="InterPro" id="IPR051171">
    <property type="entry name" value="CaCA"/>
</dbReference>
<comment type="caution">
    <text evidence="3">The sequence shown here is derived from an EMBL/GenBank/DDBJ whole genome shotgun (WGS) entry which is preliminary data.</text>
</comment>
<evidence type="ECO:0000256" key="1">
    <source>
        <dbReference type="ARBA" id="ARBA00023065"/>
    </source>
</evidence>
<feature type="transmembrane region" description="Helical" evidence="2">
    <location>
        <begin position="183"/>
        <end position="204"/>
    </location>
</feature>
<keyword evidence="1" id="KW-0406">Ion transport</keyword>